<comment type="caution">
    <text evidence="2">The sequence shown here is derived from an EMBL/GenBank/DDBJ whole genome shotgun (WGS) entry which is preliminary data.</text>
</comment>
<feature type="region of interest" description="Disordered" evidence="1">
    <location>
        <begin position="258"/>
        <end position="279"/>
    </location>
</feature>
<dbReference type="Proteomes" id="UP000256709">
    <property type="component" value="Unassembled WGS sequence"/>
</dbReference>
<organism evidence="2 3">
    <name type="scientific">Subtercola boreus</name>
    <dbReference type="NCBI Taxonomy" id="120213"/>
    <lineage>
        <taxon>Bacteria</taxon>
        <taxon>Bacillati</taxon>
        <taxon>Actinomycetota</taxon>
        <taxon>Actinomycetes</taxon>
        <taxon>Micrococcales</taxon>
        <taxon>Microbacteriaceae</taxon>
        <taxon>Subtercola</taxon>
    </lineage>
</organism>
<sequence length="351" mass="38531">MTTIAETRTEQQYLTSAKEQLAQVVAAHDAEHARLAEPIERGSDKWVELVRRLIDTGRATTLQLAPMSPEWAGELYADWKAGTGPMWPFATPSWNVASPVYESNTMNGDPVVDFTAAEHAAIVDGKEIGSAVVRRQDLLNIEDDMVVPGPLVVDLWVGGNRVETSLTSYAETCALSSALLAAAGDYHAIERDESRPQGPAQWPLRHFRDNEEIPLYAGDYIALDEAAAAAGKTRLELTYDEVMEIIFNCRHELGQKELPSERPGWNTTLADDHGDPDDPNNRDVKILIYGNGHASVEVERVYTSNPWIVYVDASSEGETDSRTAREFAAALVRAADLADELNAENPKTVSA</sequence>
<name>A0A3E0VY29_9MICO</name>
<accession>A0A3E0VY29</accession>
<evidence type="ECO:0000313" key="2">
    <source>
        <dbReference type="EMBL" id="RFA14238.1"/>
    </source>
</evidence>
<gene>
    <name evidence="2" type="ORF">B7R21_06470</name>
</gene>
<protein>
    <submittedName>
        <fullName evidence="2">Uncharacterized protein</fullName>
    </submittedName>
</protein>
<dbReference type="EMBL" id="NBXA01000014">
    <property type="protein sequence ID" value="RFA14238.1"/>
    <property type="molecule type" value="Genomic_DNA"/>
</dbReference>
<evidence type="ECO:0000256" key="1">
    <source>
        <dbReference type="SAM" id="MobiDB-lite"/>
    </source>
</evidence>
<evidence type="ECO:0000313" key="3">
    <source>
        <dbReference type="Proteomes" id="UP000256709"/>
    </source>
</evidence>
<dbReference type="RefSeq" id="WP_116282436.1">
    <property type="nucleotide sequence ID" value="NZ_NBXA01000014.1"/>
</dbReference>
<dbReference type="AlphaFoldDB" id="A0A3E0VY29"/>
<proteinExistence type="predicted"/>
<reference evidence="2 3" key="1">
    <citation type="submission" date="2017-04" db="EMBL/GenBank/DDBJ databases">
        <title>Comparative genome analysis of Subtercola boreus.</title>
        <authorList>
            <person name="Cho Y.-J."/>
            <person name="Cho A."/>
            <person name="Kim O.-S."/>
            <person name="Lee J.-I."/>
        </authorList>
    </citation>
    <scope>NUCLEOTIDE SEQUENCE [LARGE SCALE GENOMIC DNA]</scope>
    <source>
        <strain evidence="2 3">P27444</strain>
    </source>
</reference>